<evidence type="ECO:0000259" key="1">
    <source>
        <dbReference type="PROSITE" id="PS50146"/>
    </source>
</evidence>
<protein>
    <submittedName>
        <fullName evidence="2">Lipid kinase</fullName>
        <ecNumber evidence="2">2.7.1.-</ecNumber>
    </submittedName>
</protein>
<dbReference type="SMART" id="SM00046">
    <property type="entry name" value="DAGKc"/>
    <property type="match status" value="1"/>
</dbReference>
<name>A0AAW9RMX6_9HYPH</name>
<dbReference type="NCBIfam" id="TIGR00147">
    <property type="entry name" value="YegS/Rv2252/BmrU family lipid kinase"/>
    <property type="match status" value="1"/>
</dbReference>
<feature type="domain" description="DAGKc" evidence="1">
    <location>
        <begin position="1"/>
        <end position="128"/>
    </location>
</feature>
<reference evidence="2 3" key="1">
    <citation type="submission" date="2024-02" db="EMBL/GenBank/DDBJ databases">
        <title>Genome analysis and characterization of Microbaculum marinisediminis sp. nov., isolated from marine sediment.</title>
        <authorList>
            <person name="Du Z.-J."/>
            <person name="Ye Y.-Q."/>
            <person name="Zhang Z.-R."/>
            <person name="Yuan S.-M."/>
            <person name="Zhang X.-Y."/>
        </authorList>
    </citation>
    <scope>NUCLEOTIDE SEQUENCE [LARGE SCALE GENOMIC DNA]</scope>
    <source>
        <strain evidence="2 3">SDUM1044001</strain>
    </source>
</reference>
<dbReference type="SUPFAM" id="SSF111331">
    <property type="entry name" value="NAD kinase/diacylglycerol kinase-like"/>
    <property type="match status" value="1"/>
</dbReference>
<dbReference type="GO" id="GO:0008654">
    <property type="term" value="P:phospholipid biosynthetic process"/>
    <property type="evidence" value="ECO:0007669"/>
    <property type="project" value="InterPro"/>
</dbReference>
<evidence type="ECO:0000313" key="3">
    <source>
        <dbReference type="Proteomes" id="UP001378188"/>
    </source>
</evidence>
<dbReference type="GO" id="GO:0016301">
    <property type="term" value="F:kinase activity"/>
    <property type="evidence" value="ECO:0007669"/>
    <property type="project" value="UniProtKB-KW"/>
</dbReference>
<dbReference type="Gene3D" id="2.60.200.40">
    <property type="match status" value="1"/>
</dbReference>
<keyword evidence="3" id="KW-1185">Reference proteome</keyword>
<dbReference type="AlphaFoldDB" id="A0AAW9RMX6"/>
<dbReference type="GO" id="GO:0005524">
    <property type="term" value="F:ATP binding"/>
    <property type="evidence" value="ECO:0007669"/>
    <property type="project" value="InterPro"/>
</dbReference>
<evidence type="ECO:0000313" key="2">
    <source>
        <dbReference type="EMBL" id="MEJ8570319.1"/>
    </source>
</evidence>
<dbReference type="EMBL" id="JAZHOF010000001">
    <property type="protein sequence ID" value="MEJ8570319.1"/>
    <property type="molecule type" value="Genomic_DNA"/>
</dbReference>
<accession>A0AAW9RMX6</accession>
<dbReference type="InterPro" id="IPR004363">
    <property type="entry name" value="Methylgl_synth"/>
</dbReference>
<dbReference type="PANTHER" id="PTHR30492:SF0">
    <property type="entry name" value="METHYLGLYOXAL SYNTHASE"/>
    <property type="match status" value="1"/>
</dbReference>
<dbReference type="PANTHER" id="PTHR30492">
    <property type="entry name" value="METHYLGLYOXAL SYNTHASE"/>
    <property type="match status" value="1"/>
</dbReference>
<comment type="caution">
    <text evidence="2">The sequence shown here is derived from an EMBL/GenBank/DDBJ whole genome shotgun (WGS) entry which is preliminary data.</text>
</comment>
<gene>
    <name evidence="2" type="ORF">V3328_02445</name>
</gene>
<dbReference type="InterPro" id="IPR016064">
    <property type="entry name" value="NAD/diacylglycerol_kinase_sf"/>
</dbReference>
<dbReference type="GO" id="GO:0005829">
    <property type="term" value="C:cytosol"/>
    <property type="evidence" value="ECO:0007669"/>
    <property type="project" value="TreeGrafter"/>
</dbReference>
<organism evidence="2 3">
    <name type="scientific">Microbaculum marinum</name>
    <dbReference type="NCBI Taxonomy" id="1764581"/>
    <lineage>
        <taxon>Bacteria</taxon>
        <taxon>Pseudomonadati</taxon>
        <taxon>Pseudomonadota</taxon>
        <taxon>Alphaproteobacteria</taxon>
        <taxon>Hyphomicrobiales</taxon>
        <taxon>Tepidamorphaceae</taxon>
        <taxon>Microbaculum</taxon>
    </lineage>
</organism>
<dbReference type="InterPro" id="IPR017438">
    <property type="entry name" value="ATP-NAD_kinase_N"/>
</dbReference>
<dbReference type="Gene3D" id="3.40.50.10330">
    <property type="entry name" value="Probable inorganic polyphosphate/atp-NAD kinase, domain 1"/>
    <property type="match status" value="1"/>
</dbReference>
<dbReference type="InterPro" id="IPR001206">
    <property type="entry name" value="Diacylglycerol_kinase_cat_dom"/>
</dbReference>
<dbReference type="Pfam" id="PF00781">
    <property type="entry name" value="DAGK_cat"/>
    <property type="match status" value="1"/>
</dbReference>
<dbReference type="GO" id="GO:0019242">
    <property type="term" value="P:methylglyoxal biosynthetic process"/>
    <property type="evidence" value="ECO:0007669"/>
    <property type="project" value="InterPro"/>
</dbReference>
<dbReference type="GO" id="GO:0008929">
    <property type="term" value="F:methylglyoxal synthase activity"/>
    <property type="evidence" value="ECO:0007669"/>
    <property type="project" value="InterPro"/>
</dbReference>
<dbReference type="EC" id="2.7.1.-" evidence="2"/>
<dbReference type="InterPro" id="IPR005218">
    <property type="entry name" value="Diacylglycerol/lipid_kinase"/>
</dbReference>
<keyword evidence="2" id="KW-0808">Transferase</keyword>
<dbReference type="PROSITE" id="PS50146">
    <property type="entry name" value="DAGK"/>
    <property type="match status" value="1"/>
</dbReference>
<sequence>MADRRLLVVVNPGASRAETELAPAIGALAAAGFEIDLRRSRRSEDLGALIVEGARSCDAVLVGGGDGTVNGALGALIEAGKPVGILPLGTANDLALTLGIPADAEGAAGVVAAGRTRRIDIARANGRPFANAASVGLGVEIALHQDSERKQNWRVLSYLLTTIEVLGEAERFRATIECDNRRFEVETYQIAVGNGVFYGGGMRVAEDAAIDDGMLDVYAIEAETIGELMTLAPALRAGTQIHSDCVTALRCRSVRIETDQPLSVNTDGEVTTKTPLEITVDPAALDIFAPPPAA</sequence>
<dbReference type="InterPro" id="IPR045540">
    <property type="entry name" value="YegS/DAGK_C"/>
</dbReference>
<keyword evidence="2" id="KW-0418">Kinase</keyword>
<proteinExistence type="predicted"/>
<dbReference type="RefSeq" id="WP_340328049.1">
    <property type="nucleotide sequence ID" value="NZ_JAZHOF010000001.1"/>
</dbReference>
<dbReference type="Proteomes" id="UP001378188">
    <property type="component" value="Unassembled WGS sequence"/>
</dbReference>
<dbReference type="Pfam" id="PF19279">
    <property type="entry name" value="YegS_C"/>
    <property type="match status" value="1"/>
</dbReference>
<dbReference type="NCBIfam" id="NF009604">
    <property type="entry name" value="PRK13057.1"/>
    <property type="match status" value="1"/>
</dbReference>